<evidence type="ECO:0000313" key="4">
    <source>
        <dbReference type="Proteomes" id="UP001515480"/>
    </source>
</evidence>
<dbReference type="SUPFAM" id="SSF51735">
    <property type="entry name" value="NAD(P)-binding Rossmann-fold domains"/>
    <property type="match status" value="1"/>
</dbReference>
<dbReference type="EMBL" id="JBGBPQ010000018">
    <property type="protein sequence ID" value="KAL1507185.1"/>
    <property type="molecule type" value="Genomic_DNA"/>
</dbReference>
<evidence type="ECO:0000313" key="3">
    <source>
        <dbReference type="EMBL" id="KAL1507185.1"/>
    </source>
</evidence>
<evidence type="ECO:0000259" key="2">
    <source>
        <dbReference type="Pfam" id="PF02737"/>
    </source>
</evidence>
<dbReference type="GO" id="GO:0006631">
    <property type="term" value="P:fatty acid metabolic process"/>
    <property type="evidence" value="ECO:0007669"/>
    <property type="project" value="InterPro"/>
</dbReference>
<sequence length="495" mass="53776">MVAAIDRPLLIDPAAVRKVAIVGTGTIGSGWAALFASRGYEVEAYVRSVSSEAKFLVSVQGAWTKLMSRGLATDSKGWEHAITCVTSVAECVHDADYVQESVVEDLEAKQRIIEEIDQFAPEHVIVGSSSSFIPLSLLRARAKRFPGRCATVHPTLPQWDDFVEILALRDAREEMPGLREPLLENEHSNSMRMITPQRPSIASADSRAVMMSPTRSQSVATQRDNRRRLLQGLWCTGVFLRMLTLINSFALLAAAGFVFYAQFPTLLEPPHGTVEIAARVRLCIELALPLLAGLFLFFLEWASACHEASARASVGFAFGASGRFALFIVLAVISLPSVTVLGYGSLECLAMAAAVCLLPVNALLQAWLLSCVPDFSKHTVAELNVPSMSVDSSHFPQIYQRDEGEFLHLGVLLPGFASRESCTMTANCSQIQLVGDIAHLDAPFSAVDPSNSTAGPFGPFSRDVNLIHPVDVTTPVESKMGLGILEFRFQKGYPP</sequence>
<protein>
    <recommendedName>
        <fullName evidence="2">3-hydroxyacyl-CoA dehydrogenase NAD binding domain-containing protein</fullName>
    </recommendedName>
</protein>
<evidence type="ECO:0000256" key="1">
    <source>
        <dbReference type="SAM" id="Phobius"/>
    </source>
</evidence>
<dbReference type="PANTHER" id="PTHR48075:SF5">
    <property type="entry name" value="3-HYDROXYBUTYRYL-COA DEHYDROGENASE"/>
    <property type="match status" value="1"/>
</dbReference>
<feature type="transmembrane region" description="Helical" evidence="1">
    <location>
        <begin position="233"/>
        <end position="259"/>
    </location>
</feature>
<name>A0AB34IWP0_PRYPA</name>
<reference evidence="3 4" key="1">
    <citation type="journal article" date="2024" name="Science">
        <title>Giant polyketide synthase enzymes in the biosynthesis of giant marine polyether toxins.</title>
        <authorList>
            <person name="Fallon T.R."/>
            <person name="Shende V.V."/>
            <person name="Wierzbicki I.H."/>
            <person name="Pendleton A.L."/>
            <person name="Watervoot N.F."/>
            <person name="Auber R.P."/>
            <person name="Gonzalez D.J."/>
            <person name="Wisecaver J.H."/>
            <person name="Moore B.S."/>
        </authorList>
    </citation>
    <scope>NUCLEOTIDE SEQUENCE [LARGE SCALE GENOMIC DNA]</scope>
    <source>
        <strain evidence="3 4">12B1</strain>
    </source>
</reference>
<keyword evidence="1" id="KW-1133">Transmembrane helix</keyword>
<dbReference type="GO" id="GO:0070403">
    <property type="term" value="F:NAD+ binding"/>
    <property type="evidence" value="ECO:0007669"/>
    <property type="project" value="InterPro"/>
</dbReference>
<feature type="domain" description="3-hydroxyacyl-CoA dehydrogenase NAD binding" evidence="2">
    <location>
        <begin position="18"/>
        <end position="158"/>
    </location>
</feature>
<dbReference type="Pfam" id="PF02737">
    <property type="entry name" value="3HCDH_N"/>
    <property type="match status" value="1"/>
</dbReference>
<dbReference type="Gene3D" id="3.40.50.720">
    <property type="entry name" value="NAD(P)-binding Rossmann-like Domain"/>
    <property type="match status" value="1"/>
</dbReference>
<dbReference type="Proteomes" id="UP001515480">
    <property type="component" value="Unassembled WGS sequence"/>
</dbReference>
<keyword evidence="1" id="KW-0472">Membrane</keyword>
<keyword evidence="1" id="KW-0812">Transmembrane</keyword>
<dbReference type="AlphaFoldDB" id="A0AB34IWP0"/>
<organism evidence="3 4">
    <name type="scientific">Prymnesium parvum</name>
    <name type="common">Toxic golden alga</name>
    <dbReference type="NCBI Taxonomy" id="97485"/>
    <lineage>
        <taxon>Eukaryota</taxon>
        <taxon>Haptista</taxon>
        <taxon>Haptophyta</taxon>
        <taxon>Prymnesiophyceae</taxon>
        <taxon>Prymnesiales</taxon>
        <taxon>Prymnesiaceae</taxon>
        <taxon>Prymnesium</taxon>
    </lineage>
</organism>
<accession>A0AB34IWP0</accession>
<dbReference type="GO" id="GO:0016491">
    <property type="term" value="F:oxidoreductase activity"/>
    <property type="evidence" value="ECO:0007669"/>
    <property type="project" value="TreeGrafter"/>
</dbReference>
<keyword evidence="4" id="KW-1185">Reference proteome</keyword>
<gene>
    <name evidence="3" type="ORF">AB1Y20_008036</name>
</gene>
<dbReference type="InterPro" id="IPR036291">
    <property type="entry name" value="NAD(P)-bd_dom_sf"/>
</dbReference>
<proteinExistence type="predicted"/>
<comment type="caution">
    <text evidence="3">The sequence shown here is derived from an EMBL/GenBank/DDBJ whole genome shotgun (WGS) entry which is preliminary data.</text>
</comment>
<feature type="transmembrane region" description="Helical" evidence="1">
    <location>
        <begin position="279"/>
        <end position="303"/>
    </location>
</feature>
<dbReference type="InterPro" id="IPR006176">
    <property type="entry name" value="3-OHacyl-CoA_DH_NAD-bd"/>
</dbReference>
<feature type="transmembrane region" description="Helical" evidence="1">
    <location>
        <begin position="324"/>
        <end position="343"/>
    </location>
</feature>
<dbReference type="PANTHER" id="PTHR48075">
    <property type="entry name" value="3-HYDROXYACYL-COA DEHYDROGENASE FAMILY PROTEIN"/>
    <property type="match status" value="1"/>
</dbReference>